<comment type="caution">
    <text evidence="2">Lacks conserved residue(s) required for the propagation of feature annotation.</text>
</comment>
<keyword evidence="1 2" id="KW-1015">Disulfide bond</keyword>
<dbReference type="EMBL" id="JWZT01005669">
    <property type="protein sequence ID" value="KII60374.1"/>
    <property type="molecule type" value="Genomic_DNA"/>
</dbReference>
<organism evidence="3 4">
    <name type="scientific">Thelohanellus kitauei</name>
    <name type="common">Myxosporean</name>
    <dbReference type="NCBI Taxonomy" id="669202"/>
    <lineage>
        <taxon>Eukaryota</taxon>
        <taxon>Metazoa</taxon>
        <taxon>Cnidaria</taxon>
        <taxon>Myxozoa</taxon>
        <taxon>Myxosporea</taxon>
        <taxon>Bivalvulida</taxon>
        <taxon>Platysporina</taxon>
        <taxon>Myxobolidae</taxon>
        <taxon>Thelohanellus</taxon>
    </lineage>
</organism>
<sequence>MLVHLDLHRSSRVNLVSYGNFSKAMSLNIQTHYFAEIHRPYGQSWCKYVCDPLIKSHNFCYCSDDVETLREYMCNRNDVLCLYKLCLGYKCKNGQCLLNNVRCNSVDECGDSTDEILCTKTCRASEHLCKGKCIPRHKICDEVTYKYPIMTNKGVFRNSSYMANFNAKYYTL</sequence>
<dbReference type="Proteomes" id="UP000031668">
    <property type="component" value="Unassembled WGS sequence"/>
</dbReference>
<dbReference type="PROSITE" id="PS01209">
    <property type="entry name" value="LDLRA_1"/>
    <property type="match status" value="1"/>
</dbReference>
<reference evidence="3 4" key="1">
    <citation type="journal article" date="2014" name="Genome Biol. Evol.">
        <title>The genome of the myxosporean Thelohanellus kitauei shows adaptations to nutrient acquisition within its fish host.</title>
        <authorList>
            <person name="Yang Y."/>
            <person name="Xiong J."/>
            <person name="Zhou Z."/>
            <person name="Huo F."/>
            <person name="Miao W."/>
            <person name="Ran C."/>
            <person name="Liu Y."/>
            <person name="Zhang J."/>
            <person name="Feng J."/>
            <person name="Wang M."/>
            <person name="Wang M."/>
            <person name="Wang L."/>
            <person name="Yao B."/>
        </authorList>
    </citation>
    <scope>NUCLEOTIDE SEQUENCE [LARGE SCALE GENOMIC DNA]</scope>
    <source>
        <strain evidence="3">Wuqing</strain>
    </source>
</reference>
<dbReference type="InterPro" id="IPR023415">
    <property type="entry name" value="LDLR_class-A_CS"/>
</dbReference>
<dbReference type="OrthoDB" id="428577at2759"/>
<dbReference type="SMART" id="SM00192">
    <property type="entry name" value="LDLa"/>
    <property type="match status" value="2"/>
</dbReference>
<evidence type="ECO:0000313" key="3">
    <source>
        <dbReference type="EMBL" id="KII60374.1"/>
    </source>
</evidence>
<feature type="disulfide bond" evidence="2">
    <location>
        <begin position="103"/>
        <end position="118"/>
    </location>
</feature>
<dbReference type="AlphaFoldDB" id="A0A0C2M7N9"/>
<dbReference type="InterPro" id="IPR002172">
    <property type="entry name" value="LDrepeatLR_classA_rpt"/>
</dbReference>
<keyword evidence="4" id="KW-1185">Reference proteome</keyword>
<dbReference type="Gene3D" id="4.10.400.10">
    <property type="entry name" value="Low-density Lipoprotein Receptor"/>
    <property type="match status" value="1"/>
</dbReference>
<proteinExistence type="predicted"/>
<dbReference type="InterPro" id="IPR036055">
    <property type="entry name" value="LDL_receptor-like_sf"/>
</dbReference>
<accession>A0A0C2M7N9</accession>
<protein>
    <submittedName>
        <fullName evidence="3">Prolow-density lipoprotein receptor-related protein 1</fullName>
    </submittedName>
</protein>
<dbReference type="CDD" id="cd00112">
    <property type="entry name" value="LDLa"/>
    <property type="match status" value="1"/>
</dbReference>
<gene>
    <name evidence="3" type="ORF">RF11_07846</name>
</gene>
<dbReference type="SUPFAM" id="SSF57424">
    <property type="entry name" value="LDL receptor-like module"/>
    <property type="match status" value="1"/>
</dbReference>
<keyword evidence="3" id="KW-0449">Lipoprotein</keyword>
<evidence type="ECO:0000256" key="1">
    <source>
        <dbReference type="ARBA" id="ARBA00023157"/>
    </source>
</evidence>
<feature type="disulfide bond" evidence="2">
    <location>
        <begin position="91"/>
        <end position="109"/>
    </location>
</feature>
<evidence type="ECO:0000256" key="2">
    <source>
        <dbReference type="PROSITE-ProRule" id="PRU00124"/>
    </source>
</evidence>
<dbReference type="PROSITE" id="PS50068">
    <property type="entry name" value="LDLRA_2"/>
    <property type="match status" value="1"/>
</dbReference>
<keyword evidence="3" id="KW-0675">Receptor</keyword>
<evidence type="ECO:0000313" key="4">
    <source>
        <dbReference type="Proteomes" id="UP000031668"/>
    </source>
</evidence>
<comment type="caution">
    <text evidence="3">The sequence shown here is derived from an EMBL/GenBank/DDBJ whole genome shotgun (WGS) entry which is preliminary data.</text>
</comment>
<name>A0A0C2M7N9_THEKT</name>